<feature type="signal peptide" evidence="1">
    <location>
        <begin position="1"/>
        <end position="19"/>
    </location>
</feature>
<protein>
    <recommendedName>
        <fullName evidence="4">Toxin-antitoxin system YwqK family antitoxin</fullName>
    </recommendedName>
</protein>
<organism evidence="2 3">
    <name type="scientific">Eikenella glucosivorans</name>
    <dbReference type="NCBI Taxonomy" id="2766967"/>
    <lineage>
        <taxon>Bacteria</taxon>
        <taxon>Pseudomonadati</taxon>
        <taxon>Pseudomonadota</taxon>
        <taxon>Betaproteobacteria</taxon>
        <taxon>Neisseriales</taxon>
        <taxon>Neisseriaceae</taxon>
        <taxon>Eikenella</taxon>
    </lineage>
</organism>
<feature type="chain" id="PRO_5046502525" description="Toxin-antitoxin system YwqK family antitoxin" evidence="1">
    <location>
        <begin position="20"/>
        <end position="253"/>
    </location>
</feature>
<dbReference type="EMBL" id="JACSGR010000009">
    <property type="protein sequence ID" value="MBH5330307.1"/>
    <property type="molecule type" value="Genomic_DNA"/>
</dbReference>
<accession>A0ABS0NDA1</accession>
<name>A0ABS0NDA1_9NEIS</name>
<evidence type="ECO:0000313" key="2">
    <source>
        <dbReference type="EMBL" id="MBH5330307.1"/>
    </source>
</evidence>
<proteinExistence type="predicted"/>
<evidence type="ECO:0000313" key="3">
    <source>
        <dbReference type="Proteomes" id="UP000768471"/>
    </source>
</evidence>
<gene>
    <name evidence="2" type="ORF">H9Q10_11600</name>
</gene>
<dbReference type="PROSITE" id="PS51257">
    <property type="entry name" value="PROKAR_LIPOPROTEIN"/>
    <property type="match status" value="1"/>
</dbReference>
<reference evidence="2 3" key="1">
    <citation type="submission" date="2020-09" db="EMBL/GenBank/DDBJ databases">
        <title>Eikenella S3660 sp. nov., isolated from a throat swab.</title>
        <authorList>
            <person name="Buhl M."/>
        </authorList>
    </citation>
    <scope>NUCLEOTIDE SEQUENCE [LARGE SCALE GENOMIC DNA]</scope>
    <source>
        <strain evidence="2 3">S3360</strain>
    </source>
</reference>
<dbReference type="RefSeq" id="WP_197904145.1">
    <property type="nucleotide sequence ID" value="NZ_JACSGR010000009.1"/>
</dbReference>
<evidence type="ECO:0000256" key="1">
    <source>
        <dbReference type="SAM" id="SignalP"/>
    </source>
</evidence>
<dbReference type="Gene3D" id="3.90.930.1">
    <property type="match status" value="1"/>
</dbReference>
<keyword evidence="1" id="KW-0732">Signal</keyword>
<comment type="caution">
    <text evidence="2">The sequence shown here is derived from an EMBL/GenBank/DDBJ whole genome shotgun (WGS) entry which is preliminary data.</text>
</comment>
<dbReference type="Proteomes" id="UP000768471">
    <property type="component" value="Unassembled WGS sequence"/>
</dbReference>
<evidence type="ECO:0008006" key="4">
    <source>
        <dbReference type="Google" id="ProtNLM"/>
    </source>
</evidence>
<keyword evidence="3" id="KW-1185">Reference proteome</keyword>
<sequence length="253" mass="27917">MLKNILTAAVLSALLGACAATGSGDAIPAQADQLAARTNQAAAAVRQREAQENIIAYYDADGDPAERAMPGGYYRILLGRTAEGRAVVQDFYQDSRTKQISPVIIGKDSELKNFSSEVIEGLVVWYTPEGRLTNFSEIRDGKQLRAGMYNENGRLALSIVGEPDEKEGVFELNGFYDDGKPLFAMRDDKTENGLVRTYYYPNGNKLMQTTGKDSNAKTEFWKEDGSSATAADVQTPIRDNLQRVNYLMNKHLR</sequence>